<evidence type="ECO:0000256" key="1">
    <source>
        <dbReference type="ARBA" id="ARBA00005086"/>
    </source>
</evidence>
<evidence type="ECO:0000259" key="6">
    <source>
        <dbReference type="Pfam" id="PF00725"/>
    </source>
</evidence>
<sequence>MTINQVAVIGAGTMGNGIAQAIAMADKSVTLYDISQFALQRGMTTIEKSLTRFVKAGHMSKTDVEKTFGRITHSSHLEETVSQADLVIEAIPEQLKLKQEIFEQLDQLAKSSAILATNTSELSVTAIASATSQPHRVIGMHWFNPAPVMKLIEVVKGLDTSKETIDAIQSFSRDIGKESVLVKDYQGFVTTRALSVQLIESMRMLEEGVASPEDIDKSVRLGLNYPMGPLELSDYIGLDTLLYASDGMVEAYGDRFRPPQILRKLVEAGHLGRKTGKGFYNYTE</sequence>
<feature type="binding site" evidence="5">
    <location>
        <begin position="10"/>
        <end position="15"/>
    </location>
    <ligand>
        <name>NAD(+)</name>
        <dbReference type="ChEBI" id="CHEBI:57540"/>
    </ligand>
</feature>
<reference evidence="8" key="1">
    <citation type="submission" date="2020-09" db="EMBL/GenBank/DDBJ databases">
        <title>A novel bacterium of genus Hazenella, isolated from South China Sea.</title>
        <authorList>
            <person name="Huang H."/>
            <person name="Mo K."/>
            <person name="Hu Y."/>
        </authorList>
    </citation>
    <scope>NUCLEOTIDE SEQUENCE</scope>
    <source>
        <strain evidence="8">IB182357</strain>
    </source>
</reference>
<gene>
    <name evidence="8" type="ORF">IC620_06010</name>
</gene>
<dbReference type="PIRSF" id="PIRSF000105">
    <property type="entry name" value="HCDH"/>
    <property type="match status" value="1"/>
</dbReference>
<evidence type="ECO:0000313" key="9">
    <source>
        <dbReference type="Proteomes" id="UP000661691"/>
    </source>
</evidence>
<feature type="binding site" evidence="5">
    <location>
        <position position="98"/>
    </location>
    <ligand>
        <name>NAD(+)</name>
        <dbReference type="ChEBI" id="CHEBI:57540"/>
    </ligand>
</feature>
<dbReference type="InterPro" id="IPR022694">
    <property type="entry name" value="3-OHacyl-CoA_DH"/>
</dbReference>
<dbReference type="AlphaFoldDB" id="A0A926NEE4"/>
<dbReference type="Proteomes" id="UP000661691">
    <property type="component" value="Unassembled WGS sequence"/>
</dbReference>
<feature type="domain" description="3-hydroxyacyl-CoA dehydrogenase C-terminal" evidence="6">
    <location>
        <begin position="187"/>
        <end position="282"/>
    </location>
</feature>
<comment type="similarity">
    <text evidence="2">Belongs to the 3-hydroxyacyl-CoA dehydrogenase family.</text>
</comment>
<dbReference type="SUPFAM" id="SSF48179">
    <property type="entry name" value="6-phosphogluconate dehydrogenase C-terminal domain-like"/>
    <property type="match status" value="1"/>
</dbReference>
<dbReference type="GO" id="GO:0070403">
    <property type="term" value="F:NAD+ binding"/>
    <property type="evidence" value="ECO:0007669"/>
    <property type="project" value="InterPro"/>
</dbReference>
<dbReference type="RefSeq" id="WP_191138538.1">
    <property type="nucleotide sequence ID" value="NZ_JACXAG020000001.1"/>
</dbReference>
<evidence type="ECO:0000256" key="3">
    <source>
        <dbReference type="ARBA" id="ARBA00023002"/>
    </source>
</evidence>
<dbReference type="EMBL" id="JACXAH010000006">
    <property type="protein sequence ID" value="MBD1371913.1"/>
    <property type="molecule type" value="Genomic_DNA"/>
</dbReference>
<evidence type="ECO:0000256" key="2">
    <source>
        <dbReference type="ARBA" id="ARBA00009463"/>
    </source>
</evidence>
<feature type="binding site" evidence="5">
    <location>
        <position position="120"/>
    </location>
    <ligand>
        <name>NAD(+)</name>
        <dbReference type="ChEBI" id="CHEBI:57540"/>
    </ligand>
</feature>
<dbReference type="PANTHER" id="PTHR48075:SF5">
    <property type="entry name" value="3-HYDROXYBUTYRYL-COA DEHYDROGENASE"/>
    <property type="match status" value="1"/>
</dbReference>
<evidence type="ECO:0000313" key="8">
    <source>
        <dbReference type="EMBL" id="MBD1371913.1"/>
    </source>
</evidence>
<comment type="pathway">
    <text evidence="1">Lipid metabolism; butanoate metabolism.</text>
</comment>
<proteinExistence type="inferred from homology"/>
<name>A0A926NEE4_9BACL</name>
<evidence type="ECO:0000259" key="7">
    <source>
        <dbReference type="Pfam" id="PF02737"/>
    </source>
</evidence>
<dbReference type="Pfam" id="PF02737">
    <property type="entry name" value="3HCDH_N"/>
    <property type="match status" value="1"/>
</dbReference>
<dbReference type="FunFam" id="3.40.50.720:FF:000009">
    <property type="entry name" value="Fatty oxidation complex, alpha subunit"/>
    <property type="match status" value="1"/>
</dbReference>
<organism evidence="8 9">
    <name type="scientific">Polycladospora coralii</name>
    <dbReference type="NCBI Taxonomy" id="2771432"/>
    <lineage>
        <taxon>Bacteria</taxon>
        <taxon>Bacillati</taxon>
        <taxon>Bacillota</taxon>
        <taxon>Bacilli</taxon>
        <taxon>Bacillales</taxon>
        <taxon>Thermoactinomycetaceae</taxon>
        <taxon>Polycladospora</taxon>
    </lineage>
</organism>
<dbReference type="InterPro" id="IPR008927">
    <property type="entry name" value="6-PGluconate_DH-like_C_sf"/>
</dbReference>
<evidence type="ECO:0000256" key="5">
    <source>
        <dbReference type="PIRSR" id="PIRSR000105-2"/>
    </source>
</evidence>
<feature type="domain" description="3-hydroxyacyl-CoA dehydrogenase NAD binding" evidence="7">
    <location>
        <begin position="5"/>
        <end position="184"/>
    </location>
</feature>
<feature type="binding site" evidence="5">
    <location>
        <position position="274"/>
    </location>
    <ligand>
        <name>NAD(+)</name>
        <dbReference type="ChEBI" id="CHEBI:57540"/>
    </ligand>
</feature>
<evidence type="ECO:0000256" key="4">
    <source>
        <dbReference type="PIRSR" id="PIRSR000105-1"/>
    </source>
</evidence>
<dbReference type="Gene3D" id="3.40.50.720">
    <property type="entry name" value="NAD(P)-binding Rossmann-like Domain"/>
    <property type="match status" value="1"/>
</dbReference>
<keyword evidence="9" id="KW-1185">Reference proteome</keyword>
<keyword evidence="3" id="KW-0560">Oxidoreductase</keyword>
<feature type="site" description="Important for catalytic activity" evidence="4">
    <location>
        <position position="141"/>
    </location>
</feature>
<dbReference type="GO" id="GO:0006635">
    <property type="term" value="P:fatty acid beta-oxidation"/>
    <property type="evidence" value="ECO:0007669"/>
    <property type="project" value="TreeGrafter"/>
</dbReference>
<dbReference type="Gene3D" id="1.10.1040.10">
    <property type="entry name" value="N-(1-d-carboxylethyl)-l-norvaline Dehydrogenase, domain 2"/>
    <property type="match status" value="1"/>
</dbReference>
<dbReference type="InterPro" id="IPR006176">
    <property type="entry name" value="3-OHacyl-CoA_DH_NAD-bd"/>
</dbReference>
<dbReference type="InterPro" id="IPR013328">
    <property type="entry name" value="6PGD_dom2"/>
</dbReference>
<dbReference type="SUPFAM" id="SSF51735">
    <property type="entry name" value="NAD(P)-binding Rossmann-fold domains"/>
    <property type="match status" value="1"/>
</dbReference>
<accession>A0A926NEE4</accession>
<dbReference type="GO" id="GO:0008691">
    <property type="term" value="F:3-hydroxybutyryl-CoA dehydrogenase activity"/>
    <property type="evidence" value="ECO:0007669"/>
    <property type="project" value="TreeGrafter"/>
</dbReference>
<feature type="binding site" evidence="5">
    <location>
        <position position="93"/>
    </location>
    <ligand>
        <name>NAD(+)</name>
        <dbReference type="ChEBI" id="CHEBI:57540"/>
    </ligand>
</feature>
<protein>
    <submittedName>
        <fullName evidence="8">3-hydroxyacyl-CoA dehydrogenase family protein</fullName>
    </submittedName>
</protein>
<comment type="caution">
    <text evidence="8">The sequence shown here is derived from an EMBL/GenBank/DDBJ whole genome shotgun (WGS) entry which is preliminary data.</text>
</comment>
<dbReference type="Pfam" id="PF00725">
    <property type="entry name" value="3HCDH"/>
    <property type="match status" value="1"/>
</dbReference>
<dbReference type="PANTHER" id="PTHR48075">
    <property type="entry name" value="3-HYDROXYACYL-COA DEHYDROGENASE FAMILY PROTEIN"/>
    <property type="match status" value="1"/>
</dbReference>
<dbReference type="InterPro" id="IPR006108">
    <property type="entry name" value="3HC_DH_C"/>
</dbReference>
<keyword evidence="5" id="KW-0520">NAD</keyword>
<dbReference type="InterPro" id="IPR036291">
    <property type="entry name" value="NAD(P)-bd_dom_sf"/>
</dbReference>
<feature type="binding site" evidence="5">
    <location>
        <position position="144"/>
    </location>
    <ligand>
        <name>NAD(+)</name>
        <dbReference type="ChEBI" id="CHEBI:57540"/>
    </ligand>
</feature>
<feature type="binding site" evidence="5">
    <location>
        <position position="33"/>
    </location>
    <ligand>
        <name>NAD(+)</name>
        <dbReference type="ChEBI" id="CHEBI:57540"/>
    </ligand>
</feature>